<keyword evidence="1" id="KW-0472">Membrane</keyword>
<evidence type="ECO:0000313" key="2">
    <source>
        <dbReference type="EMBL" id="PWR17888.1"/>
    </source>
</evidence>
<protein>
    <submittedName>
        <fullName evidence="2">Uncharacterized protein</fullName>
    </submittedName>
</protein>
<gene>
    <name evidence="2" type="ORF">DKG74_20425</name>
</gene>
<name>A0A317DT76_9PROT</name>
<comment type="caution">
    <text evidence="2">The sequence shown here is derived from an EMBL/GenBank/DDBJ whole genome shotgun (WGS) entry which is preliminary data.</text>
</comment>
<feature type="transmembrane region" description="Helical" evidence="1">
    <location>
        <begin position="93"/>
        <end position="113"/>
    </location>
</feature>
<proteinExistence type="predicted"/>
<sequence>MTKTMTPTHFANALDRYGPDLADWPAPSAAAGRELLRQSVAAQDTLRAAEIAAGALRAPLPDVTDLKSRILAAARVSGQAIRDNIVPFPTRRVLTPAVFALAASLLVGIFAGWTGMVGDPLSASYGDDAPSYEIQALTAGDNYDS</sequence>
<keyword evidence="1" id="KW-1133">Transmembrane helix</keyword>
<dbReference type="AlphaFoldDB" id="A0A317DT76"/>
<dbReference type="EMBL" id="QGLE01000020">
    <property type="protein sequence ID" value="PWR17888.1"/>
    <property type="molecule type" value="Genomic_DNA"/>
</dbReference>
<evidence type="ECO:0000313" key="3">
    <source>
        <dbReference type="Proteomes" id="UP000245461"/>
    </source>
</evidence>
<accession>A0A317DT76</accession>
<dbReference type="Proteomes" id="UP000245461">
    <property type="component" value="Unassembled WGS sequence"/>
</dbReference>
<organism evidence="2 3">
    <name type="scientific">Zavarzinia aquatilis</name>
    <dbReference type="NCBI Taxonomy" id="2211142"/>
    <lineage>
        <taxon>Bacteria</taxon>
        <taxon>Pseudomonadati</taxon>
        <taxon>Pseudomonadota</taxon>
        <taxon>Alphaproteobacteria</taxon>
        <taxon>Rhodospirillales</taxon>
        <taxon>Zavarziniaceae</taxon>
        <taxon>Zavarzinia</taxon>
    </lineage>
</organism>
<dbReference type="RefSeq" id="WP_109908031.1">
    <property type="nucleotide sequence ID" value="NZ_QGLE01000020.1"/>
</dbReference>
<keyword evidence="3" id="KW-1185">Reference proteome</keyword>
<evidence type="ECO:0000256" key="1">
    <source>
        <dbReference type="SAM" id="Phobius"/>
    </source>
</evidence>
<dbReference type="OrthoDB" id="7279978at2"/>
<reference evidence="2 3" key="1">
    <citation type="submission" date="2018-05" db="EMBL/GenBank/DDBJ databases">
        <title>Zavarzinia sp. HR-AS.</title>
        <authorList>
            <person name="Lee Y."/>
            <person name="Jeon C.O."/>
        </authorList>
    </citation>
    <scope>NUCLEOTIDE SEQUENCE [LARGE SCALE GENOMIC DNA]</scope>
    <source>
        <strain evidence="2 3">HR-AS</strain>
    </source>
</reference>
<keyword evidence="1" id="KW-0812">Transmembrane</keyword>